<evidence type="ECO:0000256" key="3">
    <source>
        <dbReference type="ARBA" id="ARBA00022989"/>
    </source>
</evidence>
<name>A0A913Y6V7_EXADI</name>
<evidence type="ECO:0000313" key="6">
    <source>
        <dbReference type="EnsemblMetazoa" id="XP_020915745.1"/>
    </source>
</evidence>
<dbReference type="Proteomes" id="UP000887567">
    <property type="component" value="Unplaced"/>
</dbReference>
<feature type="transmembrane region" description="Helical" evidence="5">
    <location>
        <begin position="83"/>
        <end position="104"/>
    </location>
</feature>
<dbReference type="OrthoDB" id="417037at2759"/>
<dbReference type="GeneID" id="110253208"/>
<evidence type="ECO:0000256" key="2">
    <source>
        <dbReference type="ARBA" id="ARBA00022692"/>
    </source>
</evidence>
<protein>
    <recommendedName>
        <fullName evidence="8">Sugar phosphate transporter domain-containing protein</fullName>
    </recommendedName>
</protein>
<reference evidence="6" key="1">
    <citation type="submission" date="2022-11" db="UniProtKB">
        <authorList>
            <consortium name="EnsemblMetazoa"/>
        </authorList>
    </citation>
    <scope>IDENTIFICATION</scope>
</reference>
<keyword evidence="3 5" id="KW-1133">Transmembrane helix</keyword>
<dbReference type="GO" id="GO:0016020">
    <property type="term" value="C:membrane"/>
    <property type="evidence" value="ECO:0007669"/>
    <property type="project" value="UniProtKB-SubCell"/>
</dbReference>
<evidence type="ECO:0000256" key="4">
    <source>
        <dbReference type="ARBA" id="ARBA00023136"/>
    </source>
</evidence>
<organism evidence="6 7">
    <name type="scientific">Exaiptasia diaphana</name>
    <name type="common">Tropical sea anemone</name>
    <name type="synonym">Aiptasia pulchella</name>
    <dbReference type="NCBI Taxonomy" id="2652724"/>
    <lineage>
        <taxon>Eukaryota</taxon>
        <taxon>Metazoa</taxon>
        <taxon>Cnidaria</taxon>
        <taxon>Anthozoa</taxon>
        <taxon>Hexacorallia</taxon>
        <taxon>Actiniaria</taxon>
        <taxon>Aiptasiidae</taxon>
        <taxon>Exaiptasia</taxon>
    </lineage>
</organism>
<dbReference type="PANTHER" id="PTHR11132">
    <property type="entry name" value="SOLUTE CARRIER FAMILY 35"/>
    <property type="match status" value="1"/>
</dbReference>
<dbReference type="EnsemblMetazoa" id="XM_021060086.2">
    <property type="protein sequence ID" value="XP_020915745.1"/>
    <property type="gene ID" value="LOC110253208"/>
</dbReference>
<proteinExistence type="predicted"/>
<evidence type="ECO:0000256" key="5">
    <source>
        <dbReference type="SAM" id="Phobius"/>
    </source>
</evidence>
<sequence>MIIPAFTIATFTGEVDKVVSYGDWLYAPFLVQFGLSCFMGFILMYAVVLCTQANSALTTTIVGCLKNILVTYLGMIIGGDYVFSWTNFIGLNVSVMGSIIYSYITFMEKEKKPDCNDKASKENGGQVEQTRPQVLLLNWEQGRHLKT</sequence>
<keyword evidence="2 5" id="KW-0812">Transmembrane</keyword>
<evidence type="ECO:0000256" key="1">
    <source>
        <dbReference type="ARBA" id="ARBA00004141"/>
    </source>
</evidence>
<evidence type="ECO:0000313" key="7">
    <source>
        <dbReference type="Proteomes" id="UP000887567"/>
    </source>
</evidence>
<evidence type="ECO:0008006" key="8">
    <source>
        <dbReference type="Google" id="ProtNLM"/>
    </source>
</evidence>
<feature type="transmembrane region" description="Helical" evidence="5">
    <location>
        <begin position="25"/>
        <end position="49"/>
    </location>
</feature>
<dbReference type="AlphaFoldDB" id="A0A913Y6V7"/>
<dbReference type="RefSeq" id="XP_020915745.1">
    <property type="nucleotide sequence ID" value="XM_021060086.2"/>
</dbReference>
<keyword evidence="7" id="KW-1185">Reference proteome</keyword>
<dbReference type="KEGG" id="epa:110253208"/>
<dbReference type="InterPro" id="IPR050186">
    <property type="entry name" value="TPT_transporter"/>
</dbReference>
<keyword evidence="4 5" id="KW-0472">Membrane</keyword>
<accession>A0A913Y6V7</accession>
<feature type="transmembrane region" description="Helical" evidence="5">
    <location>
        <begin position="56"/>
        <end position="77"/>
    </location>
</feature>
<comment type="subcellular location">
    <subcellularLocation>
        <location evidence="1">Membrane</location>
        <topology evidence="1">Multi-pass membrane protein</topology>
    </subcellularLocation>
</comment>